<keyword evidence="5 8" id="KW-0812">Transmembrane</keyword>
<evidence type="ECO:0000256" key="1">
    <source>
        <dbReference type="ARBA" id="ARBA00004651"/>
    </source>
</evidence>
<organism evidence="9">
    <name type="scientific">Thermus islandicus</name>
    <dbReference type="NCBI Taxonomy" id="540988"/>
    <lineage>
        <taxon>Bacteria</taxon>
        <taxon>Thermotogati</taxon>
        <taxon>Deinococcota</taxon>
        <taxon>Deinococci</taxon>
        <taxon>Thermales</taxon>
        <taxon>Thermaceae</taxon>
        <taxon>Thermus</taxon>
    </lineage>
</organism>
<evidence type="ECO:0000256" key="3">
    <source>
        <dbReference type="ARBA" id="ARBA00022448"/>
    </source>
</evidence>
<gene>
    <name evidence="9" type="ORF">ENP73_04740</name>
</gene>
<evidence type="ECO:0000256" key="5">
    <source>
        <dbReference type="ARBA" id="ARBA00022692"/>
    </source>
</evidence>
<feature type="transmembrane region" description="Helical" evidence="8">
    <location>
        <begin position="271"/>
        <end position="296"/>
    </location>
</feature>
<comment type="caution">
    <text evidence="9">The sequence shown here is derived from an EMBL/GenBank/DDBJ whole genome shotgun (WGS) entry which is preliminary data.</text>
</comment>
<feature type="transmembrane region" description="Helical" evidence="8">
    <location>
        <begin position="81"/>
        <end position="102"/>
    </location>
</feature>
<evidence type="ECO:0000256" key="4">
    <source>
        <dbReference type="ARBA" id="ARBA00022475"/>
    </source>
</evidence>
<feature type="transmembrane region" description="Helical" evidence="8">
    <location>
        <begin position="181"/>
        <end position="204"/>
    </location>
</feature>
<keyword evidence="3" id="KW-0813">Transport</keyword>
<dbReference type="AlphaFoldDB" id="A0A7C2C168"/>
<proteinExistence type="inferred from homology"/>
<dbReference type="Pfam" id="PF01594">
    <property type="entry name" value="AI-2E_transport"/>
    <property type="match status" value="1"/>
</dbReference>
<dbReference type="EMBL" id="DSKL01000191">
    <property type="protein sequence ID" value="HEH82299.1"/>
    <property type="molecule type" value="Genomic_DNA"/>
</dbReference>
<dbReference type="PANTHER" id="PTHR21716">
    <property type="entry name" value="TRANSMEMBRANE PROTEIN"/>
    <property type="match status" value="1"/>
</dbReference>
<feature type="transmembrane region" description="Helical" evidence="8">
    <location>
        <begin position="244"/>
        <end position="265"/>
    </location>
</feature>
<comment type="similarity">
    <text evidence="2">Belongs to the autoinducer-2 exporter (AI-2E) (TC 2.A.86) family.</text>
</comment>
<feature type="transmembrane region" description="Helical" evidence="8">
    <location>
        <begin position="48"/>
        <end position="69"/>
    </location>
</feature>
<keyword evidence="7 8" id="KW-0472">Membrane</keyword>
<evidence type="ECO:0000256" key="2">
    <source>
        <dbReference type="ARBA" id="ARBA00009773"/>
    </source>
</evidence>
<dbReference type="InterPro" id="IPR002549">
    <property type="entry name" value="AI-2E-like"/>
</dbReference>
<dbReference type="PANTHER" id="PTHR21716:SF53">
    <property type="entry name" value="PERMEASE PERM-RELATED"/>
    <property type="match status" value="1"/>
</dbReference>
<accession>A0A7C2C168</accession>
<reference evidence="9" key="1">
    <citation type="journal article" date="2020" name="mSystems">
        <title>Genome- and Community-Level Interaction Insights into Carbon Utilization and Element Cycling Functions of Hydrothermarchaeota in Hydrothermal Sediment.</title>
        <authorList>
            <person name="Zhou Z."/>
            <person name="Liu Y."/>
            <person name="Xu W."/>
            <person name="Pan J."/>
            <person name="Luo Z.H."/>
            <person name="Li M."/>
        </authorList>
    </citation>
    <scope>NUCLEOTIDE SEQUENCE [LARGE SCALE GENOMIC DNA]</scope>
    <source>
        <strain evidence="9">SpSt-246</strain>
    </source>
</reference>
<feature type="transmembrane region" description="Helical" evidence="8">
    <location>
        <begin position="303"/>
        <end position="326"/>
    </location>
</feature>
<evidence type="ECO:0000256" key="6">
    <source>
        <dbReference type="ARBA" id="ARBA00022989"/>
    </source>
</evidence>
<name>A0A7C2C168_9DEIN</name>
<dbReference type="GO" id="GO:0055085">
    <property type="term" value="P:transmembrane transport"/>
    <property type="evidence" value="ECO:0007669"/>
    <property type="project" value="TreeGrafter"/>
</dbReference>
<keyword evidence="6 8" id="KW-1133">Transmembrane helix</keyword>
<evidence type="ECO:0000313" key="9">
    <source>
        <dbReference type="EMBL" id="HEH82299.1"/>
    </source>
</evidence>
<evidence type="ECO:0000256" key="8">
    <source>
        <dbReference type="SAM" id="Phobius"/>
    </source>
</evidence>
<dbReference type="GO" id="GO:0005886">
    <property type="term" value="C:plasma membrane"/>
    <property type="evidence" value="ECO:0007669"/>
    <property type="project" value="UniProtKB-SubCell"/>
</dbReference>
<evidence type="ECO:0000256" key="7">
    <source>
        <dbReference type="ARBA" id="ARBA00023136"/>
    </source>
</evidence>
<feature type="transmembrane region" description="Helical" evidence="8">
    <location>
        <begin position="338"/>
        <end position="367"/>
    </location>
</feature>
<sequence>MKKVEPKDWIPLIKPYTKPSVARSLRQVANTLLPLLLFYLAYRFLVRVWPALSVLLAAFAFAYLTHPVVRFLEARRLPRVLGVVLVYGGLGLFLGLASFLTAQTVLELSRLAQELPRLLDPFLAWLVGLPDRIRAVPVPESLRPILGEVSRNLQGLLQSFLETLVRLAQGLLSQGGNLLGFFASLVGGVFQLLTALTLSIYFLYDLPRLGRAALLAFPEPYQPLVGELAAKLDRSVGGYVRGQLLVALFVGAFVGVGLSLVGVPLAASLGFLAGAFNLIPFVGVIVSGVPALLLAATGGWLKVLLAFLVLWLANQLEGNLLGPLIVGRATRLHPVTAIAAILVGASLFGLWGALLGVPAAAFLKLLLEDYYRKSRFYREG</sequence>
<protein>
    <submittedName>
        <fullName evidence="9">AI-2E family transporter</fullName>
    </submittedName>
</protein>
<comment type="subcellular location">
    <subcellularLocation>
        <location evidence="1">Cell membrane</location>
        <topology evidence="1">Multi-pass membrane protein</topology>
    </subcellularLocation>
</comment>
<keyword evidence="4" id="KW-1003">Cell membrane</keyword>